<dbReference type="EMBL" id="CABVLU010000001">
    <property type="protein sequence ID" value="VVT44008.1"/>
    <property type="molecule type" value="Genomic_DNA"/>
</dbReference>
<reference evidence="1 2" key="1">
    <citation type="submission" date="2019-09" db="EMBL/GenBank/DDBJ databases">
        <authorList>
            <person name="Brejova B."/>
        </authorList>
    </citation>
    <scope>NUCLEOTIDE SEQUENCE [LARGE SCALE GENOMIC DNA]</scope>
</reference>
<organism evidence="1 2">
    <name type="scientific">Magnusiomyces paraingens</name>
    <dbReference type="NCBI Taxonomy" id="2606893"/>
    <lineage>
        <taxon>Eukaryota</taxon>
        <taxon>Fungi</taxon>
        <taxon>Dikarya</taxon>
        <taxon>Ascomycota</taxon>
        <taxon>Saccharomycotina</taxon>
        <taxon>Dipodascomycetes</taxon>
        <taxon>Dipodascales</taxon>
        <taxon>Dipodascaceae</taxon>
        <taxon>Magnusiomyces</taxon>
    </lineage>
</organism>
<dbReference type="AlphaFoldDB" id="A0A5E8AZ10"/>
<dbReference type="PANTHER" id="PTHR12459">
    <property type="entry name" value="TRANSMEMBRANE PROTEIN 135-RELATED"/>
    <property type="match status" value="1"/>
</dbReference>
<dbReference type="PANTHER" id="PTHR12459:SF15">
    <property type="entry name" value="TRANSMEMBRANE PROTEIN 135"/>
    <property type="match status" value="1"/>
</dbReference>
<sequence length="465" mass="52543">MSTIQQHLHSKVRLNSLLALLSNISKTPTVSKAQKAFLFTYAYVAVSRIIGDVTRGINKKESTLEILNRIKYSLLRSLESDKLPQLFVRLIVFYPLSEYVITRLFTAVMIPAHKLGKASRLVTIFTSGLVSSYYAHHLYIKAVIKRSPTLSIAKSRLENISSEVTALVLSRALDTIIRKILKSHAKVSQSTLRFYDAAQFTLSCFVIMFSWFFVPSKMQQKYRQWITKMANMDDDLVDALRYIRTKELIYGENGAHSSMLETISVKYGLPKESGNTAKTVPIPCRLVHANSFESCEKHALWRFYRGMKTASMVYLPLNIFLSLRQKEKLLPKILGIIKRTIRSSAFLASFIALNWYSVCLVRTRIGPKLFPNATAQQLDDTWGPALGSFLCGFSIMFEEVKRRTELALFVFAKATSILLPTDLGSNKMKLDSALFSISLATLITFAKSDPSAVSGFFGYFLQGMY</sequence>
<keyword evidence="2" id="KW-1185">Reference proteome</keyword>
<name>A0A5E8AZ10_9ASCO</name>
<dbReference type="InterPro" id="IPR026749">
    <property type="entry name" value="Tmem135"/>
</dbReference>
<dbReference type="Proteomes" id="UP000398389">
    <property type="component" value="Unassembled WGS sequence"/>
</dbReference>
<dbReference type="RefSeq" id="XP_031850871.1">
    <property type="nucleotide sequence ID" value="XM_031994980.1"/>
</dbReference>
<dbReference type="GeneID" id="43579080"/>
<gene>
    <name evidence="1" type="ORF">SAPINGB_P000256</name>
</gene>
<evidence type="ECO:0000313" key="2">
    <source>
        <dbReference type="Proteomes" id="UP000398389"/>
    </source>
</evidence>
<evidence type="ECO:0008006" key="3">
    <source>
        <dbReference type="Google" id="ProtNLM"/>
    </source>
</evidence>
<dbReference type="OrthoDB" id="4021778at2759"/>
<proteinExistence type="predicted"/>
<protein>
    <recommendedName>
        <fullName evidence="3">Transmembrane protein 135 N-terminal domain-containing protein</fullName>
    </recommendedName>
</protein>
<evidence type="ECO:0000313" key="1">
    <source>
        <dbReference type="EMBL" id="VVT44008.1"/>
    </source>
</evidence>
<accession>A0A5E8AZ10</accession>